<proteinExistence type="evidence at transcript level"/>
<name>A0A286T5P2_9HEMI</name>
<keyword evidence="2" id="KW-0732">Signal</keyword>
<organism evidence="3">
    <name type="scientific">Panstrongylus chinai</name>
    <dbReference type="NCBI Taxonomy" id="156444"/>
    <lineage>
        <taxon>Eukaryota</taxon>
        <taxon>Metazoa</taxon>
        <taxon>Ecdysozoa</taxon>
        <taxon>Arthropoda</taxon>
        <taxon>Hexapoda</taxon>
        <taxon>Insecta</taxon>
        <taxon>Pterygota</taxon>
        <taxon>Neoptera</taxon>
        <taxon>Paraneoptera</taxon>
        <taxon>Hemiptera</taxon>
        <taxon>Heteroptera</taxon>
        <taxon>Panheteroptera</taxon>
        <taxon>Cimicomorpha</taxon>
        <taxon>Reduviidae</taxon>
        <taxon>Triatominae</taxon>
        <taxon>Panstrongylus</taxon>
    </lineage>
</organism>
<reference evidence="3" key="1">
    <citation type="journal article" date="2017" name="Acta Trop.">
        <title>Salivary gland transcripts of the kissing bug, Panstrongylus chinai, a vector of Chagas disease.</title>
        <authorList>
            <person name="Kato H."/>
            <person name="Jochim R.C."/>
            <person name="Gomez E.A."/>
            <person name="Tsunekawa S."/>
            <person name="Valenzuela J.G."/>
            <person name="Hashiguchi Y."/>
        </authorList>
    </citation>
    <scope>NUCLEOTIDE SEQUENCE</scope>
    <source>
        <tissue evidence="3">Salivary gland</tissue>
    </source>
</reference>
<accession>A0A286T5P2</accession>
<evidence type="ECO:0000313" key="3">
    <source>
        <dbReference type="EMBL" id="BBA30644.1"/>
    </source>
</evidence>
<dbReference type="AlphaFoldDB" id="A0A286T5P2"/>
<evidence type="ECO:0000256" key="2">
    <source>
        <dbReference type="SAM" id="SignalP"/>
    </source>
</evidence>
<sequence length="241" mass="24909">MPIALFFFYSLLLGTSLGQQYGSNRTLNKVLGNVGNVVNQGIDLEHERVKLTTKLTNSGVEHGTNIGKMGVAAGATLSSQGLGGGTDLAKEGLELVGTVGEIIPGAGVPVNYVTEAGKTGLTIVNNLGQKGIKVTTHLGNQALDNTKTITKIASGTVENFSSARTGVAKETVSTGLNALANVLNTGMDAGMALVPGTTTQPNESPENSQPVSEPAPESNAVSSLIQRGWSYFGGNQDNYYK</sequence>
<evidence type="ECO:0000256" key="1">
    <source>
        <dbReference type="SAM" id="MobiDB-lite"/>
    </source>
</evidence>
<feature type="region of interest" description="Disordered" evidence="1">
    <location>
        <begin position="191"/>
        <end position="221"/>
    </location>
</feature>
<dbReference type="EMBL" id="AB999690">
    <property type="protein sequence ID" value="BBA30644.1"/>
    <property type="molecule type" value="mRNA"/>
</dbReference>
<feature type="chain" id="PRO_5012334956" evidence="2">
    <location>
        <begin position="19"/>
        <end position="241"/>
    </location>
</feature>
<feature type="signal peptide" evidence="2">
    <location>
        <begin position="1"/>
        <end position="18"/>
    </location>
</feature>
<feature type="compositionally biased region" description="Polar residues" evidence="1">
    <location>
        <begin position="196"/>
        <end position="211"/>
    </location>
</feature>
<protein>
    <submittedName>
        <fullName evidence="3">Pc60, similar to hemolysin-like</fullName>
    </submittedName>
</protein>